<evidence type="ECO:0000313" key="1">
    <source>
        <dbReference type="EMBL" id="CAB3639024.1"/>
    </source>
</evidence>
<gene>
    <name evidence="1" type="ORF">LMG24238_00107</name>
</gene>
<proteinExistence type="predicted"/>
<organism evidence="1 2">
    <name type="scientific">Paraburkholderia sediminicola</name>
    <dbReference type="NCBI Taxonomy" id="458836"/>
    <lineage>
        <taxon>Bacteria</taxon>
        <taxon>Pseudomonadati</taxon>
        <taxon>Pseudomonadota</taxon>
        <taxon>Betaproteobacteria</taxon>
        <taxon>Burkholderiales</taxon>
        <taxon>Burkholderiaceae</taxon>
        <taxon>Paraburkholderia</taxon>
    </lineage>
</organism>
<protein>
    <submittedName>
        <fullName evidence="1">Uncharacterized protein</fullName>
    </submittedName>
</protein>
<dbReference type="EMBL" id="CADIKC010000001">
    <property type="protein sequence ID" value="CAB3639024.1"/>
    <property type="molecule type" value="Genomic_DNA"/>
</dbReference>
<sequence length="93" mass="9968">MGPLLFQASLANGHSLNGGFDGLRMTALACGCNRCADELGCFLVVQKTCELPPLRVMANIRFDTTCLATVSKGGPMPRFRLCDCQYEVVPVGV</sequence>
<name>A0A6J4ZPP6_9BURK</name>
<dbReference type="Proteomes" id="UP000494255">
    <property type="component" value="Unassembled WGS sequence"/>
</dbReference>
<accession>A0A6J4ZPP6</accession>
<dbReference type="AlphaFoldDB" id="A0A6J4ZPP6"/>
<reference evidence="1 2" key="1">
    <citation type="submission" date="2020-04" db="EMBL/GenBank/DDBJ databases">
        <authorList>
            <person name="De Canck E."/>
        </authorList>
    </citation>
    <scope>NUCLEOTIDE SEQUENCE [LARGE SCALE GENOMIC DNA]</scope>
    <source>
        <strain evidence="1 2">LMG 24238</strain>
    </source>
</reference>
<keyword evidence="2" id="KW-1185">Reference proteome</keyword>
<evidence type="ECO:0000313" key="2">
    <source>
        <dbReference type="Proteomes" id="UP000494255"/>
    </source>
</evidence>